<evidence type="ECO:0000256" key="10">
    <source>
        <dbReference type="ARBA" id="ARBA00030775"/>
    </source>
</evidence>
<feature type="domain" description="General secretion pathway GspH" evidence="13">
    <location>
        <begin position="81"/>
        <end position="180"/>
    </location>
</feature>
<sequence>MPTLGPMAPSTSIRLVPTAHREGPPTMPTSATGADRAGTPSPRRDGFTLVELMVVLVIIGLAAATVVVAIPDQQARLADDADAFAARLVAARDLSIVSGRDIAVEVDAVGYRFAQRRVDGWQPAAAKALQARLWGTGTAVQTRIDNGDRLVFDTTGLATPALVTLQRGRGRASIAVDAAGAVHVDAR</sequence>
<gene>
    <name evidence="14" type="primary">gspH</name>
    <name evidence="14" type="ORF">F3168_04870</name>
</gene>
<evidence type="ECO:0000256" key="7">
    <source>
        <dbReference type="ARBA" id="ARBA00022989"/>
    </source>
</evidence>
<dbReference type="InterPro" id="IPR045584">
    <property type="entry name" value="Pilin-like"/>
</dbReference>
<dbReference type="SUPFAM" id="SSF54523">
    <property type="entry name" value="Pili subunits"/>
    <property type="match status" value="1"/>
</dbReference>
<keyword evidence="7 12" id="KW-1133">Transmembrane helix</keyword>
<evidence type="ECO:0000256" key="6">
    <source>
        <dbReference type="ARBA" id="ARBA00022692"/>
    </source>
</evidence>
<keyword evidence="8 12" id="KW-0472">Membrane</keyword>
<keyword evidence="6 12" id="KW-0812">Transmembrane</keyword>
<comment type="caution">
    <text evidence="14">The sequence shown here is derived from an EMBL/GenBank/DDBJ whole genome shotgun (WGS) entry which is preliminary data.</text>
</comment>
<feature type="transmembrane region" description="Helical" evidence="12">
    <location>
        <begin position="49"/>
        <end position="70"/>
    </location>
</feature>
<dbReference type="GO" id="GO:0005886">
    <property type="term" value="C:plasma membrane"/>
    <property type="evidence" value="ECO:0007669"/>
    <property type="project" value="UniProtKB-SubCell"/>
</dbReference>
<name>A0A7C9GN86_9SPHN</name>
<evidence type="ECO:0000313" key="15">
    <source>
        <dbReference type="Proteomes" id="UP000481327"/>
    </source>
</evidence>
<organism evidence="14 15">
    <name type="scientific">Sandarakinorhabdus fusca</name>
    <dbReference type="NCBI Taxonomy" id="1439888"/>
    <lineage>
        <taxon>Bacteria</taxon>
        <taxon>Pseudomonadati</taxon>
        <taxon>Pseudomonadota</taxon>
        <taxon>Alphaproteobacteria</taxon>
        <taxon>Sphingomonadales</taxon>
        <taxon>Sphingosinicellaceae</taxon>
        <taxon>Sandarakinorhabdus</taxon>
    </lineage>
</organism>
<keyword evidence="5" id="KW-0997">Cell inner membrane</keyword>
<dbReference type="Pfam" id="PF07963">
    <property type="entry name" value="N_methyl"/>
    <property type="match status" value="1"/>
</dbReference>
<keyword evidence="15" id="KW-1185">Reference proteome</keyword>
<evidence type="ECO:0000259" key="13">
    <source>
        <dbReference type="Pfam" id="PF12019"/>
    </source>
</evidence>
<evidence type="ECO:0000256" key="3">
    <source>
        <dbReference type="ARBA" id="ARBA00022475"/>
    </source>
</evidence>
<evidence type="ECO:0000256" key="9">
    <source>
        <dbReference type="ARBA" id="ARBA00025772"/>
    </source>
</evidence>
<evidence type="ECO:0000256" key="5">
    <source>
        <dbReference type="ARBA" id="ARBA00022519"/>
    </source>
</evidence>
<evidence type="ECO:0000256" key="11">
    <source>
        <dbReference type="SAM" id="MobiDB-lite"/>
    </source>
</evidence>
<evidence type="ECO:0000256" key="12">
    <source>
        <dbReference type="SAM" id="Phobius"/>
    </source>
</evidence>
<comment type="similarity">
    <text evidence="9">Belongs to the GSP H family.</text>
</comment>
<dbReference type="AlphaFoldDB" id="A0A7C9GN86"/>
<protein>
    <recommendedName>
        <fullName evidence="2">Type II secretion system protein H</fullName>
    </recommendedName>
    <alternativeName>
        <fullName evidence="10">General secretion pathway protein H</fullName>
    </alternativeName>
</protein>
<dbReference type="InterPro" id="IPR022346">
    <property type="entry name" value="T2SS_GspH"/>
</dbReference>
<dbReference type="GO" id="GO:0015628">
    <property type="term" value="P:protein secretion by the type II secretion system"/>
    <property type="evidence" value="ECO:0007669"/>
    <property type="project" value="InterPro"/>
</dbReference>
<feature type="region of interest" description="Disordered" evidence="11">
    <location>
        <begin position="1"/>
        <end position="42"/>
    </location>
</feature>
<evidence type="ECO:0000256" key="1">
    <source>
        <dbReference type="ARBA" id="ARBA00004377"/>
    </source>
</evidence>
<evidence type="ECO:0000256" key="8">
    <source>
        <dbReference type="ARBA" id="ARBA00023136"/>
    </source>
</evidence>
<keyword evidence="4" id="KW-0488">Methylation</keyword>
<dbReference type="EMBL" id="WIOL01000001">
    <property type="protein sequence ID" value="MQT16592.1"/>
    <property type="molecule type" value="Genomic_DNA"/>
</dbReference>
<evidence type="ECO:0000256" key="2">
    <source>
        <dbReference type="ARBA" id="ARBA00021549"/>
    </source>
</evidence>
<dbReference type="OrthoDB" id="7189369at2"/>
<evidence type="ECO:0000313" key="14">
    <source>
        <dbReference type="EMBL" id="MQT16592.1"/>
    </source>
</evidence>
<dbReference type="Proteomes" id="UP000481327">
    <property type="component" value="Unassembled WGS sequence"/>
</dbReference>
<reference evidence="14 15" key="1">
    <citation type="submission" date="2019-09" db="EMBL/GenBank/DDBJ databases">
        <title>Polymorphobacter sp. isolated from a lake in China.</title>
        <authorList>
            <person name="Liu Z."/>
        </authorList>
    </citation>
    <scope>NUCLEOTIDE SEQUENCE [LARGE SCALE GENOMIC DNA]</scope>
    <source>
        <strain evidence="14 15">D40P</strain>
    </source>
</reference>
<dbReference type="PRINTS" id="PR00885">
    <property type="entry name" value="BCTERIALGSPH"/>
</dbReference>
<accession>A0A7C9GN86</accession>
<dbReference type="InterPro" id="IPR012902">
    <property type="entry name" value="N_methyl_site"/>
</dbReference>
<dbReference type="InterPro" id="IPR002416">
    <property type="entry name" value="T2SS_protein-GspH"/>
</dbReference>
<keyword evidence="3" id="KW-1003">Cell membrane</keyword>
<comment type="subcellular location">
    <subcellularLocation>
        <location evidence="1">Cell inner membrane</location>
        <topology evidence="1">Single-pass membrane protein</topology>
    </subcellularLocation>
</comment>
<dbReference type="Gene3D" id="3.55.40.10">
    <property type="entry name" value="minor pseudopilin epsh domain"/>
    <property type="match status" value="1"/>
</dbReference>
<dbReference type="NCBIfam" id="TIGR02532">
    <property type="entry name" value="IV_pilin_GFxxxE"/>
    <property type="match status" value="1"/>
</dbReference>
<dbReference type="GO" id="GO:0015627">
    <property type="term" value="C:type II protein secretion system complex"/>
    <property type="evidence" value="ECO:0007669"/>
    <property type="project" value="InterPro"/>
</dbReference>
<proteinExistence type="inferred from homology"/>
<dbReference type="Pfam" id="PF12019">
    <property type="entry name" value="GspH"/>
    <property type="match status" value="1"/>
</dbReference>
<evidence type="ECO:0000256" key="4">
    <source>
        <dbReference type="ARBA" id="ARBA00022481"/>
    </source>
</evidence>